<sequence length="179" mass="20438">MCIFLIQDLMTLYCNNGYMAPEYAMHGRFSTKSDVFGFGMVLLEIVCGQKNNHFRYKNQLEDFLLTVTNKGEELIDGRLALNIPIGKVIRWIHIALLCVEGMPGNRPSMSTVVSMLSDQGSGSLPEPINPPMVPRRDERHTETTMTMDNVGEIFTGLYKPRYTQTCAKFKKKIYEWNSE</sequence>
<evidence type="ECO:0000256" key="4">
    <source>
        <dbReference type="ARBA" id="ARBA00022840"/>
    </source>
</evidence>
<dbReference type="PANTHER" id="PTHR47973">
    <property type="entry name" value="CYSTEINE-RICH RECEPTOR-LIKE PROTEIN KINASE 3"/>
    <property type="match status" value="1"/>
</dbReference>
<organism evidence="6 7">
    <name type="scientific">Helianthus annuus</name>
    <name type="common">Common sunflower</name>
    <dbReference type="NCBI Taxonomy" id="4232"/>
    <lineage>
        <taxon>Eukaryota</taxon>
        <taxon>Viridiplantae</taxon>
        <taxon>Streptophyta</taxon>
        <taxon>Embryophyta</taxon>
        <taxon>Tracheophyta</taxon>
        <taxon>Spermatophyta</taxon>
        <taxon>Magnoliopsida</taxon>
        <taxon>eudicotyledons</taxon>
        <taxon>Gunneridae</taxon>
        <taxon>Pentapetalae</taxon>
        <taxon>asterids</taxon>
        <taxon>campanulids</taxon>
        <taxon>Asterales</taxon>
        <taxon>Asteraceae</taxon>
        <taxon>Asteroideae</taxon>
        <taxon>Heliantheae alliance</taxon>
        <taxon>Heliantheae</taxon>
        <taxon>Helianthus</taxon>
    </lineage>
</organism>
<dbReference type="GO" id="GO:0004672">
    <property type="term" value="F:protein kinase activity"/>
    <property type="evidence" value="ECO:0007669"/>
    <property type="project" value="InterPro"/>
</dbReference>
<dbReference type="GO" id="GO:0005524">
    <property type="term" value="F:ATP binding"/>
    <property type="evidence" value="ECO:0007669"/>
    <property type="project" value="UniProtKB-KW"/>
</dbReference>
<keyword evidence="6" id="KW-0675">Receptor</keyword>
<evidence type="ECO:0000256" key="3">
    <source>
        <dbReference type="ARBA" id="ARBA00022777"/>
    </source>
</evidence>
<dbReference type="InterPro" id="IPR011009">
    <property type="entry name" value="Kinase-like_dom_sf"/>
</dbReference>
<dbReference type="InterPro" id="IPR052059">
    <property type="entry name" value="CR_Ser/Thr_kinase"/>
</dbReference>
<evidence type="ECO:0000313" key="7">
    <source>
        <dbReference type="Proteomes" id="UP000215914"/>
    </source>
</evidence>
<dbReference type="InParanoid" id="A0A251S7I9"/>
<evidence type="ECO:0000313" key="6">
    <source>
        <dbReference type="EMBL" id="OTF94551.1"/>
    </source>
</evidence>
<reference evidence="7" key="1">
    <citation type="journal article" date="2017" name="Nature">
        <title>The sunflower genome provides insights into oil metabolism, flowering and Asterid evolution.</title>
        <authorList>
            <person name="Badouin H."/>
            <person name="Gouzy J."/>
            <person name="Grassa C.J."/>
            <person name="Murat F."/>
            <person name="Staton S.E."/>
            <person name="Cottret L."/>
            <person name="Lelandais-Briere C."/>
            <person name="Owens G.L."/>
            <person name="Carrere S."/>
            <person name="Mayjonade B."/>
            <person name="Legrand L."/>
            <person name="Gill N."/>
            <person name="Kane N.C."/>
            <person name="Bowers J.E."/>
            <person name="Hubner S."/>
            <person name="Bellec A."/>
            <person name="Berard A."/>
            <person name="Berges H."/>
            <person name="Blanchet N."/>
            <person name="Boniface M.C."/>
            <person name="Brunel D."/>
            <person name="Catrice O."/>
            <person name="Chaidir N."/>
            <person name="Claudel C."/>
            <person name="Donnadieu C."/>
            <person name="Faraut T."/>
            <person name="Fievet G."/>
            <person name="Helmstetter N."/>
            <person name="King M."/>
            <person name="Knapp S.J."/>
            <person name="Lai Z."/>
            <person name="Le Paslier M.C."/>
            <person name="Lippi Y."/>
            <person name="Lorenzon L."/>
            <person name="Mandel J.R."/>
            <person name="Marage G."/>
            <person name="Marchand G."/>
            <person name="Marquand E."/>
            <person name="Bret-Mestries E."/>
            <person name="Morien E."/>
            <person name="Nambeesan S."/>
            <person name="Nguyen T."/>
            <person name="Pegot-Espagnet P."/>
            <person name="Pouilly N."/>
            <person name="Raftis F."/>
            <person name="Sallet E."/>
            <person name="Schiex T."/>
            <person name="Thomas J."/>
            <person name="Vandecasteele C."/>
            <person name="Vares D."/>
            <person name="Vear F."/>
            <person name="Vautrin S."/>
            <person name="Crespi M."/>
            <person name="Mangin B."/>
            <person name="Burke J.M."/>
            <person name="Salse J."/>
            <person name="Munos S."/>
            <person name="Vincourt P."/>
            <person name="Rieseberg L.H."/>
            <person name="Langlade N.B."/>
        </authorList>
    </citation>
    <scope>NUCLEOTIDE SEQUENCE [LARGE SCALE GENOMIC DNA]</scope>
    <source>
        <strain evidence="7">cv. SF193</strain>
    </source>
</reference>
<dbReference type="InterPro" id="IPR001245">
    <property type="entry name" value="Ser-Thr/Tyr_kinase_cat_dom"/>
</dbReference>
<dbReference type="SUPFAM" id="SSF56112">
    <property type="entry name" value="Protein kinase-like (PK-like)"/>
    <property type="match status" value="1"/>
</dbReference>
<feature type="domain" description="Serine-threonine/tyrosine-protein kinase catalytic" evidence="5">
    <location>
        <begin position="17"/>
        <end position="116"/>
    </location>
</feature>
<dbReference type="Pfam" id="PF07714">
    <property type="entry name" value="PK_Tyr_Ser-Thr"/>
    <property type="match status" value="1"/>
</dbReference>
<dbReference type="EMBL" id="CM007904">
    <property type="protein sequence ID" value="OTF94551.1"/>
    <property type="molecule type" value="Genomic_DNA"/>
</dbReference>
<evidence type="ECO:0000259" key="5">
    <source>
        <dbReference type="Pfam" id="PF07714"/>
    </source>
</evidence>
<keyword evidence="2" id="KW-0547">Nucleotide-binding</keyword>
<dbReference type="Gene3D" id="1.10.510.10">
    <property type="entry name" value="Transferase(Phosphotransferase) domain 1"/>
    <property type="match status" value="1"/>
</dbReference>
<keyword evidence="7" id="KW-1185">Reference proteome</keyword>
<dbReference type="Proteomes" id="UP000215914">
    <property type="component" value="Chromosome 15"/>
</dbReference>
<keyword evidence="1" id="KW-0808">Transferase</keyword>
<proteinExistence type="predicted"/>
<keyword evidence="4" id="KW-0067">ATP-binding</keyword>
<gene>
    <name evidence="6" type="ORF">HannXRQ_Chr15g0473341</name>
</gene>
<evidence type="ECO:0000256" key="1">
    <source>
        <dbReference type="ARBA" id="ARBA00022679"/>
    </source>
</evidence>
<protein>
    <submittedName>
        <fullName evidence="6">Putative vascular endothelial growth factor receptor 2 (VEGFR2)</fullName>
    </submittedName>
</protein>
<evidence type="ECO:0000256" key="2">
    <source>
        <dbReference type="ARBA" id="ARBA00022741"/>
    </source>
</evidence>
<name>A0A251S7I9_HELAN</name>
<keyword evidence="3" id="KW-0418">Kinase</keyword>
<dbReference type="AlphaFoldDB" id="A0A251S7I9"/>
<accession>A0A251S7I9</accession>